<sequence length="215" mass="22793">MNKQERSKLTWKSWFSLMLLVVAFSGIFTHSDSPLRAVDFQVLIGNFGHIGQGDTFIGKGGTGASGGFLFALTLFPTVMFSLGLINVAEHLGALLAAEKVFKYILKPLMGIPGTTGLAFVSSFTSTDAAAVMTKNLSDNNLITDDERAIFASYQIAGSGLISNVFGSGAALIPICICPIGIVIASIFIVKVIGANVVRGYILIKKKHQFAKKGAT</sequence>
<evidence type="ECO:0000259" key="2">
    <source>
        <dbReference type="Pfam" id="PF07670"/>
    </source>
</evidence>
<evidence type="ECO:0000313" key="4">
    <source>
        <dbReference type="Proteomes" id="UP000017090"/>
    </source>
</evidence>
<reference evidence="3 4" key="1">
    <citation type="submission" date="2013-09" db="EMBL/GenBank/DDBJ databases">
        <authorList>
            <person name="Durkin A.S."/>
            <person name="Haft D.R."/>
            <person name="McCorrison J."/>
            <person name="Torralba M."/>
            <person name="Gillis M."/>
            <person name="Haft D.H."/>
            <person name="Methe B."/>
            <person name="Sutton G."/>
            <person name="Nelson K.E."/>
        </authorList>
    </citation>
    <scope>NUCLEOTIDE SEQUENCE [LARGE SCALE GENOMIC DNA]</scope>
    <source>
        <strain evidence="3 4">BV3C16-1</strain>
    </source>
</reference>
<feature type="transmembrane region" description="Helical" evidence="1">
    <location>
        <begin position="68"/>
        <end position="88"/>
    </location>
</feature>
<dbReference type="RefSeq" id="WP_023053229.1">
    <property type="nucleotide sequence ID" value="NZ_AWXA01000014.1"/>
</dbReference>
<keyword evidence="1" id="KW-1133">Transmembrane helix</keyword>
<evidence type="ECO:0000313" key="3">
    <source>
        <dbReference type="EMBL" id="ERT60807.1"/>
    </source>
</evidence>
<evidence type="ECO:0000256" key="1">
    <source>
        <dbReference type="SAM" id="Phobius"/>
    </source>
</evidence>
<keyword evidence="1" id="KW-0812">Transmembrane</keyword>
<feature type="transmembrane region" description="Helical" evidence="1">
    <location>
        <begin position="170"/>
        <end position="197"/>
    </location>
</feature>
<organism evidence="3 4">
    <name type="scientific">Megasphaera vaginalis</name>
    <name type="common">ex Srinivasan et al. 2021</name>
    <dbReference type="NCBI Taxonomy" id="1111454"/>
    <lineage>
        <taxon>Bacteria</taxon>
        <taxon>Bacillati</taxon>
        <taxon>Bacillota</taxon>
        <taxon>Negativicutes</taxon>
        <taxon>Veillonellales</taxon>
        <taxon>Veillonellaceae</taxon>
        <taxon>Megasphaera</taxon>
    </lineage>
</organism>
<keyword evidence="1" id="KW-0472">Membrane</keyword>
<keyword evidence="4" id="KW-1185">Reference proteome</keyword>
<dbReference type="eggNOG" id="COG3366">
    <property type="taxonomic scope" value="Bacteria"/>
</dbReference>
<gene>
    <name evidence="3" type="ORF">HMPREF1250_0223</name>
</gene>
<dbReference type="STRING" id="1111454.HMPREF1250_0223"/>
<dbReference type="EMBL" id="AWXA01000014">
    <property type="protein sequence ID" value="ERT60807.1"/>
    <property type="molecule type" value="Genomic_DNA"/>
</dbReference>
<dbReference type="PATRIC" id="fig|1111454.3.peg.734"/>
<protein>
    <submittedName>
        <fullName evidence="3">Transporter gate domain protein</fullName>
    </submittedName>
</protein>
<dbReference type="InterPro" id="IPR011642">
    <property type="entry name" value="Gate_dom"/>
</dbReference>
<feature type="domain" description="Nucleoside transporter/FeoB GTPase Gate" evidence="2">
    <location>
        <begin position="72"/>
        <end position="142"/>
    </location>
</feature>
<comment type="caution">
    <text evidence="3">The sequence shown here is derived from an EMBL/GenBank/DDBJ whole genome shotgun (WGS) entry which is preliminary data.</text>
</comment>
<dbReference type="AlphaFoldDB" id="U7UMY3"/>
<dbReference type="Proteomes" id="UP000017090">
    <property type="component" value="Unassembled WGS sequence"/>
</dbReference>
<accession>U7UMY3</accession>
<name>U7UMY3_9FIRM</name>
<proteinExistence type="predicted"/>
<dbReference type="Pfam" id="PF07670">
    <property type="entry name" value="Gate"/>
    <property type="match status" value="1"/>
</dbReference>
<dbReference type="OrthoDB" id="1645614at2"/>
<feature type="transmembrane region" description="Helical" evidence="1">
    <location>
        <begin position="100"/>
        <end position="123"/>
    </location>
</feature>